<dbReference type="EMBL" id="CP001291">
    <property type="protein sequence ID" value="ACK71159.1"/>
    <property type="molecule type" value="Genomic_DNA"/>
</dbReference>
<dbReference type="Proteomes" id="UP000002384">
    <property type="component" value="Chromosome"/>
</dbReference>
<sequence>MKFRIIIFSGIMAALIGTMLGLAVAFIAQRPDRKPVIIGTGATLGFVIGSLQSIVRQQQEDRDNDYKEIK</sequence>
<evidence type="ECO:0000256" key="1">
    <source>
        <dbReference type="SAM" id="Phobius"/>
    </source>
</evidence>
<dbReference type="RefSeq" id="WP_015954760.1">
    <property type="nucleotide sequence ID" value="NC_011729.1"/>
</dbReference>
<feature type="transmembrane region" description="Helical" evidence="1">
    <location>
        <begin position="6"/>
        <end position="28"/>
    </location>
</feature>
<dbReference type="HOGENOM" id="CLU_181367_0_0_3"/>
<evidence type="ECO:0000313" key="3">
    <source>
        <dbReference type="Proteomes" id="UP000002384"/>
    </source>
</evidence>
<name>B7K7W3_GLOC7</name>
<organism evidence="2 3">
    <name type="scientific">Gloeothece citriformis (strain PCC 7424)</name>
    <name type="common">Cyanothece sp. (strain PCC 7424)</name>
    <dbReference type="NCBI Taxonomy" id="65393"/>
    <lineage>
        <taxon>Bacteria</taxon>
        <taxon>Bacillati</taxon>
        <taxon>Cyanobacteriota</taxon>
        <taxon>Cyanophyceae</taxon>
        <taxon>Oscillatoriophycideae</taxon>
        <taxon>Chroococcales</taxon>
        <taxon>Aphanothecaceae</taxon>
        <taxon>Gloeothece</taxon>
        <taxon>Gloeothece citriformis</taxon>
    </lineage>
</organism>
<feature type="transmembrane region" description="Helical" evidence="1">
    <location>
        <begin position="35"/>
        <end position="55"/>
    </location>
</feature>
<evidence type="ECO:0000313" key="2">
    <source>
        <dbReference type="EMBL" id="ACK71159.1"/>
    </source>
</evidence>
<dbReference type="KEGG" id="cyc:PCC7424_2747"/>
<accession>B7K7W3</accession>
<keyword evidence="1" id="KW-0472">Membrane</keyword>
<proteinExistence type="predicted"/>
<dbReference type="OrthoDB" id="462174at2"/>
<dbReference type="AlphaFoldDB" id="B7K7W3"/>
<keyword evidence="1" id="KW-0812">Transmembrane</keyword>
<gene>
    <name evidence="2" type="ordered locus">PCC7424_2747</name>
</gene>
<keyword evidence="1" id="KW-1133">Transmembrane helix</keyword>
<reference evidence="3" key="1">
    <citation type="journal article" date="2011" name="MBio">
        <title>Novel metabolic attributes of the genus Cyanothece, comprising a group of unicellular nitrogen-fixing Cyanobacteria.</title>
        <authorList>
            <person name="Bandyopadhyay A."/>
            <person name="Elvitigala T."/>
            <person name="Welsh E."/>
            <person name="Stockel J."/>
            <person name="Liberton M."/>
            <person name="Min H."/>
            <person name="Sherman L.A."/>
            <person name="Pakrasi H.B."/>
        </authorList>
    </citation>
    <scope>NUCLEOTIDE SEQUENCE [LARGE SCALE GENOMIC DNA]</scope>
    <source>
        <strain evidence="3">PCC 7424</strain>
    </source>
</reference>
<keyword evidence="3" id="KW-1185">Reference proteome</keyword>
<protein>
    <submittedName>
        <fullName evidence="2">Uncharacterized protein</fullName>
    </submittedName>
</protein>